<feature type="transmembrane region" description="Helical" evidence="1">
    <location>
        <begin position="12"/>
        <end position="30"/>
    </location>
</feature>
<evidence type="ECO:0000256" key="1">
    <source>
        <dbReference type="SAM" id="Phobius"/>
    </source>
</evidence>
<sequence>MEGLLKKEIKVPKYLIIILIFLLAVGLFFYPKQNYLVQLPFSTGKKELCSCFGFTDRESGFDTINSSVCYGIIYSCIPQREIDVQYYHQNPENLTPSNY</sequence>
<dbReference type="AlphaFoldDB" id="A0A1F7UJJ7"/>
<dbReference type="EMBL" id="MGEF01000049">
    <property type="protein sequence ID" value="OGL77887.1"/>
    <property type="molecule type" value="Genomic_DNA"/>
</dbReference>
<protein>
    <submittedName>
        <fullName evidence="2">Uncharacterized protein</fullName>
    </submittedName>
</protein>
<gene>
    <name evidence="2" type="ORF">A3J43_02905</name>
</gene>
<keyword evidence="1" id="KW-0472">Membrane</keyword>
<reference evidence="2 3" key="1">
    <citation type="journal article" date="2016" name="Nat. Commun.">
        <title>Thousands of microbial genomes shed light on interconnected biogeochemical processes in an aquifer system.</title>
        <authorList>
            <person name="Anantharaman K."/>
            <person name="Brown C.T."/>
            <person name="Hug L.A."/>
            <person name="Sharon I."/>
            <person name="Castelle C.J."/>
            <person name="Probst A.J."/>
            <person name="Thomas B.C."/>
            <person name="Singh A."/>
            <person name="Wilkins M.J."/>
            <person name="Karaoz U."/>
            <person name="Brodie E.L."/>
            <person name="Williams K.H."/>
            <person name="Hubbard S.S."/>
            <person name="Banfield J.F."/>
        </authorList>
    </citation>
    <scope>NUCLEOTIDE SEQUENCE [LARGE SCALE GENOMIC DNA]</scope>
</reference>
<dbReference type="STRING" id="1802397.A3J43_02905"/>
<name>A0A1F7UJJ7_9BACT</name>
<keyword evidence="1" id="KW-0812">Transmembrane</keyword>
<evidence type="ECO:0000313" key="2">
    <source>
        <dbReference type="EMBL" id="OGL77887.1"/>
    </source>
</evidence>
<dbReference type="Proteomes" id="UP000176604">
    <property type="component" value="Unassembled WGS sequence"/>
</dbReference>
<comment type="caution">
    <text evidence="2">The sequence shown here is derived from an EMBL/GenBank/DDBJ whole genome shotgun (WGS) entry which is preliminary data.</text>
</comment>
<accession>A0A1F7UJJ7</accession>
<evidence type="ECO:0000313" key="3">
    <source>
        <dbReference type="Proteomes" id="UP000176604"/>
    </source>
</evidence>
<organism evidence="2 3">
    <name type="scientific">Candidatus Uhrbacteria bacterium RIFCSPHIGHO2_12_FULL_54_23</name>
    <dbReference type="NCBI Taxonomy" id="1802397"/>
    <lineage>
        <taxon>Bacteria</taxon>
        <taxon>Candidatus Uhriibacteriota</taxon>
    </lineage>
</organism>
<keyword evidence="1" id="KW-1133">Transmembrane helix</keyword>
<proteinExistence type="predicted"/>